<protein>
    <submittedName>
        <fullName evidence="1">Uncharacterized protein</fullName>
    </submittedName>
</protein>
<accession>A0A1S8B7Q7</accession>
<comment type="caution">
    <text evidence="1">The sequence shown here is derived from an EMBL/GenBank/DDBJ whole genome shotgun (WGS) entry which is preliminary data.</text>
</comment>
<dbReference type="STRING" id="420778.A0A1S8B7Q7"/>
<evidence type="ECO:0000313" key="1">
    <source>
        <dbReference type="EMBL" id="OMP83587.1"/>
    </source>
</evidence>
<dbReference type="Proteomes" id="UP000190776">
    <property type="component" value="Unassembled WGS sequence"/>
</dbReference>
<evidence type="ECO:0000313" key="2">
    <source>
        <dbReference type="Proteomes" id="UP000190776"/>
    </source>
</evidence>
<dbReference type="AlphaFoldDB" id="A0A1S8B7Q7"/>
<dbReference type="OrthoDB" id="1658288at2759"/>
<dbReference type="EMBL" id="MSZU01000111">
    <property type="protein sequence ID" value="OMP83587.1"/>
    <property type="molecule type" value="Genomic_DNA"/>
</dbReference>
<organism evidence="1 2">
    <name type="scientific">Diplodia seriata</name>
    <dbReference type="NCBI Taxonomy" id="420778"/>
    <lineage>
        <taxon>Eukaryota</taxon>
        <taxon>Fungi</taxon>
        <taxon>Dikarya</taxon>
        <taxon>Ascomycota</taxon>
        <taxon>Pezizomycotina</taxon>
        <taxon>Dothideomycetes</taxon>
        <taxon>Dothideomycetes incertae sedis</taxon>
        <taxon>Botryosphaeriales</taxon>
        <taxon>Botryosphaeriaceae</taxon>
        <taxon>Diplodia</taxon>
    </lineage>
</organism>
<proteinExistence type="predicted"/>
<name>A0A1S8B7Q7_9PEZI</name>
<reference evidence="1 2" key="1">
    <citation type="submission" date="2017-01" db="EMBL/GenBank/DDBJ databases">
        <title>Draft genome sequence of Diplodia seriata F98.1, a fungal species involved in grapevine trunk diseases.</title>
        <authorList>
            <person name="Robert-Siegwald G."/>
            <person name="Vallet J."/>
            <person name="Abou-Mansour E."/>
            <person name="Xu J."/>
            <person name="Rey P."/>
            <person name="Bertsch C."/>
            <person name="Rego C."/>
            <person name="Larignon P."/>
            <person name="Fontaine F."/>
            <person name="Lebrun M.-H."/>
        </authorList>
    </citation>
    <scope>NUCLEOTIDE SEQUENCE [LARGE SCALE GENOMIC DNA]</scope>
    <source>
        <strain evidence="1 2">F98.1</strain>
    </source>
</reference>
<sequence>MTAVLYLTFRLRGLPRTYVDESSVQQLIKTLFSIQPAGVTVFSLANSPVDSETRVATLSFRRVPLELCDNSMGQWTFDHPPYDDAQNKATTRKYQLVFDTHFRGLTPLHRQPDFGCSVEYGFETSSGTTSLLLTPAISVLAISGLGGHAFGSFKVRAGPFMWLRDALPYNLPQARIFIYGFDTQLPNSQSFQSLDDLGKGFIDLALEAITTAQTVRIPIITNKVSRYSHG</sequence>
<gene>
    <name evidence="1" type="ORF">BK809_0004968</name>
</gene>